<sequence length="231" mass="26776">MKINCIVIDDEPLALELLESYIKRIPYLSLKGLYHDPCNALEVIRSGKVDLVFIDIHMPDISGIEFLKSLEVLPRFVFVTAHDKFAILGFEMNAIDYLLKPVSFSRFLKASDRVLTALRQKTSFAENYIFVKTDRSSVKISFDSIYFIEGYKDYVKIYTNNGNPVLTQSTLKAIEELLPESFLRVHRSYIISVDKIVSFRNSKVYIRDRYIPVGESYSEQFQQLVIEGRLY</sequence>
<reference evidence="5" key="1">
    <citation type="journal article" date="2019" name="Int. J. Syst. Evol. Microbiol.">
        <title>The Global Catalogue of Microorganisms (GCM) 10K type strain sequencing project: providing services to taxonomists for standard genome sequencing and annotation.</title>
        <authorList>
            <consortium name="The Broad Institute Genomics Platform"/>
            <consortium name="The Broad Institute Genome Sequencing Center for Infectious Disease"/>
            <person name="Wu L."/>
            <person name="Ma J."/>
        </authorList>
    </citation>
    <scope>NUCLEOTIDE SEQUENCE [LARGE SCALE GENOMIC DNA]</scope>
    <source>
        <strain evidence="5">CCUG 58938</strain>
    </source>
</reference>
<dbReference type="Pfam" id="PF00072">
    <property type="entry name" value="Response_reg"/>
    <property type="match status" value="1"/>
</dbReference>
<protein>
    <submittedName>
        <fullName evidence="4">LytR/AlgR family response regulator transcription factor</fullName>
    </submittedName>
</protein>
<feature type="domain" description="Response regulatory" evidence="2">
    <location>
        <begin position="4"/>
        <end position="115"/>
    </location>
</feature>
<dbReference type="Pfam" id="PF04397">
    <property type="entry name" value="LytTR"/>
    <property type="match status" value="1"/>
</dbReference>
<dbReference type="RefSeq" id="WP_377584300.1">
    <property type="nucleotide sequence ID" value="NZ_JBHTKA010000013.1"/>
</dbReference>
<dbReference type="Gene3D" id="2.40.50.1020">
    <property type="entry name" value="LytTr DNA-binding domain"/>
    <property type="match status" value="1"/>
</dbReference>
<dbReference type="PROSITE" id="PS50930">
    <property type="entry name" value="HTH_LYTTR"/>
    <property type="match status" value="1"/>
</dbReference>
<dbReference type="SUPFAM" id="SSF52172">
    <property type="entry name" value="CheY-like"/>
    <property type="match status" value="1"/>
</dbReference>
<name>A0ABW3K8V4_9BACT</name>
<evidence type="ECO:0000259" key="2">
    <source>
        <dbReference type="PROSITE" id="PS50110"/>
    </source>
</evidence>
<feature type="domain" description="HTH LytTR-type" evidence="3">
    <location>
        <begin position="129"/>
        <end position="227"/>
    </location>
</feature>
<evidence type="ECO:0000256" key="1">
    <source>
        <dbReference type="PROSITE-ProRule" id="PRU00169"/>
    </source>
</evidence>
<dbReference type="Gene3D" id="3.40.50.2300">
    <property type="match status" value="1"/>
</dbReference>
<dbReference type="InterPro" id="IPR007492">
    <property type="entry name" value="LytTR_DNA-bd_dom"/>
</dbReference>
<dbReference type="PANTHER" id="PTHR37299:SF1">
    <property type="entry name" value="STAGE 0 SPORULATION PROTEIN A HOMOLOG"/>
    <property type="match status" value="1"/>
</dbReference>
<dbReference type="SMART" id="SM00448">
    <property type="entry name" value="REC"/>
    <property type="match status" value="1"/>
</dbReference>
<gene>
    <name evidence="4" type="ORF">ACFQ21_25620</name>
</gene>
<dbReference type="EMBL" id="JBHTKA010000013">
    <property type="protein sequence ID" value="MFD1002730.1"/>
    <property type="molecule type" value="Genomic_DNA"/>
</dbReference>
<evidence type="ECO:0000313" key="4">
    <source>
        <dbReference type="EMBL" id="MFD1002730.1"/>
    </source>
</evidence>
<evidence type="ECO:0000259" key="3">
    <source>
        <dbReference type="PROSITE" id="PS50930"/>
    </source>
</evidence>
<proteinExistence type="predicted"/>
<comment type="caution">
    <text evidence="4">The sequence shown here is derived from an EMBL/GenBank/DDBJ whole genome shotgun (WGS) entry which is preliminary data.</text>
</comment>
<evidence type="ECO:0000313" key="5">
    <source>
        <dbReference type="Proteomes" id="UP001597112"/>
    </source>
</evidence>
<organism evidence="4 5">
    <name type="scientific">Ohtaekwangia kribbensis</name>
    <dbReference type="NCBI Taxonomy" id="688913"/>
    <lineage>
        <taxon>Bacteria</taxon>
        <taxon>Pseudomonadati</taxon>
        <taxon>Bacteroidota</taxon>
        <taxon>Cytophagia</taxon>
        <taxon>Cytophagales</taxon>
        <taxon>Fulvivirgaceae</taxon>
        <taxon>Ohtaekwangia</taxon>
    </lineage>
</organism>
<dbReference type="Proteomes" id="UP001597112">
    <property type="component" value="Unassembled WGS sequence"/>
</dbReference>
<keyword evidence="5" id="KW-1185">Reference proteome</keyword>
<accession>A0ABW3K8V4</accession>
<keyword evidence="1" id="KW-0597">Phosphoprotein</keyword>
<dbReference type="PROSITE" id="PS50110">
    <property type="entry name" value="RESPONSE_REGULATORY"/>
    <property type="match status" value="1"/>
</dbReference>
<dbReference type="InterPro" id="IPR011006">
    <property type="entry name" value="CheY-like_superfamily"/>
</dbReference>
<dbReference type="InterPro" id="IPR001789">
    <property type="entry name" value="Sig_transdc_resp-reg_receiver"/>
</dbReference>
<dbReference type="InterPro" id="IPR046947">
    <property type="entry name" value="LytR-like"/>
</dbReference>
<dbReference type="SMART" id="SM00850">
    <property type="entry name" value="LytTR"/>
    <property type="match status" value="1"/>
</dbReference>
<dbReference type="PANTHER" id="PTHR37299">
    <property type="entry name" value="TRANSCRIPTIONAL REGULATOR-RELATED"/>
    <property type="match status" value="1"/>
</dbReference>
<feature type="modified residue" description="4-aspartylphosphate" evidence="1">
    <location>
        <position position="55"/>
    </location>
</feature>